<dbReference type="Pfam" id="PF13469">
    <property type="entry name" value="Sulfotransfer_3"/>
    <property type="match status" value="1"/>
</dbReference>
<protein>
    <recommendedName>
        <fullName evidence="4">Sulfotransferase</fullName>
    </recommendedName>
</protein>
<comment type="caution">
    <text evidence="2">The sequence shown here is derived from an EMBL/GenBank/DDBJ whole genome shotgun (WGS) entry which is preliminary data.</text>
</comment>
<sequence>MKYESLLIITYGRSGSTLLQGLLNTIDGCEVRGENYNFCYGLFQAYRSLMGTRKRAGHRVTSPWYGPGWDEKLFLRDARRLVRHQLIGPRGGASHGTCYGFKEIRYADLAPEELEEYLGFLTLMFPRPALVFNTRKLEDVVRSDWWRRDPEGSLKALSQTDAAFRRYAAHREHCFLIDYHDVVEKTPALRLLFAFLGAPYAEEAVDRVLGTPHSYRSKPAAERKPYAEWGRDWPPS</sequence>
<evidence type="ECO:0000313" key="2">
    <source>
        <dbReference type="EMBL" id="PSJ29753.1"/>
    </source>
</evidence>
<dbReference type="EMBL" id="PXWG01000007">
    <property type="protein sequence ID" value="PSJ29753.1"/>
    <property type="molecule type" value="Genomic_DNA"/>
</dbReference>
<dbReference type="InterPro" id="IPR027417">
    <property type="entry name" value="P-loop_NTPase"/>
</dbReference>
<reference evidence="2 3" key="1">
    <citation type="submission" date="2018-03" db="EMBL/GenBank/DDBJ databases">
        <title>Chitinolytic properties of Streptosporangium nondiastaticum TBG75A20.</title>
        <authorList>
            <person name="Gayathri V."/>
            <person name="Shiburaj S."/>
        </authorList>
    </citation>
    <scope>NUCLEOTIDE SEQUENCE [LARGE SCALE GENOMIC DNA]</scope>
    <source>
        <strain evidence="2 3">TBG75A20</strain>
    </source>
</reference>
<evidence type="ECO:0000256" key="1">
    <source>
        <dbReference type="SAM" id="MobiDB-lite"/>
    </source>
</evidence>
<gene>
    <name evidence="2" type="ORF">B7P34_05745</name>
</gene>
<dbReference type="Proteomes" id="UP000242427">
    <property type="component" value="Unassembled WGS sequence"/>
</dbReference>
<dbReference type="SUPFAM" id="SSF52540">
    <property type="entry name" value="P-loop containing nucleoside triphosphate hydrolases"/>
    <property type="match status" value="1"/>
</dbReference>
<evidence type="ECO:0008006" key="4">
    <source>
        <dbReference type="Google" id="ProtNLM"/>
    </source>
</evidence>
<accession>A0A9X7PJ40</accession>
<dbReference type="RefSeq" id="WP_106674685.1">
    <property type="nucleotide sequence ID" value="NZ_PXWG01000007.1"/>
</dbReference>
<keyword evidence="3" id="KW-1185">Reference proteome</keyword>
<name>A0A9X7PJ40_9ACTN</name>
<feature type="region of interest" description="Disordered" evidence="1">
    <location>
        <begin position="215"/>
        <end position="236"/>
    </location>
</feature>
<dbReference type="AlphaFoldDB" id="A0A9X7PJ40"/>
<dbReference type="Gene3D" id="3.40.50.300">
    <property type="entry name" value="P-loop containing nucleotide triphosphate hydrolases"/>
    <property type="match status" value="1"/>
</dbReference>
<dbReference type="OrthoDB" id="4169204at2"/>
<organism evidence="2 3">
    <name type="scientific">Streptosporangium nondiastaticum</name>
    <dbReference type="NCBI Taxonomy" id="35764"/>
    <lineage>
        <taxon>Bacteria</taxon>
        <taxon>Bacillati</taxon>
        <taxon>Actinomycetota</taxon>
        <taxon>Actinomycetes</taxon>
        <taxon>Streptosporangiales</taxon>
        <taxon>Streptosporangiaceae</taxon>
        <taxon>Streptosporangium</taxon>
    </lineage>
</organism>
<evidence type="ECO:0000313" key="3">
    <source>
        <dbReference type="Proteomes" id="UP000242427"/>
    </source>
</evidence>
<feature type="compositionally biased region" description="Basic and acidic residues" evidence="1">
    <location>
        <begin position="219"/>
        <end position="236"/>
    </location>
</feature>
<proteinExistence type="predicted"/>